<evidence type="ECO:0008006" key="4">
    <source>
        <dbReference type="Google" id="ProtNLM"/>
    </source>
</evidence>
<dbReference type="Proteomes" id="UP000246740">
    <property type="component" value="Unassembled WGS sequence"/>
</dbReference>
<gene>
    <name evidence="2" type="ORF">BCV70DRAFT_208709</name>
</gene>
<proteinExistence type="predicted"/>
<keyword evidence="3" id="KW-1185">Reference proteome</keyword>
<reference evidence="2 3" key="1">
    <citation type="journal article" date="2018" name="Mol. Biol. Evol.">
        <title>Broad Genomic Sampling Reveals a Smut Pathogenic Ancestry of the Fungal Clade Ustilaginomycotina.</title>
        <authorList>
            <person name="Kijpornyongpan T."/>
            <person name="Mondo S.J."/>
            <person name="Barry K."/>
            <person name="Sandor L."/>
            <person name="Lee J."/>
            <person name="Lipzen A."/>
            <person name="Pangilinan J."/>
            <person name="LaButti K."/>
            <person name="Hainaut M."/>
            <person name="Henrissat B."/>
            <person name="Grigoriev I.V."/>
            <person name="Spatafora J.W."/>
            <person name="Aime M.C."/>
        </authorList>
    </citation>
    <scope>NUCLEOTIDE SEQUENCE [LARGE SCALE GENOMIC DNA]</scope>
    <source>
        <strain evidence="2 3">MCA 3645</strain>
    </source>
</reference>
<organism evidence="2 3">
    <name type="scientific">Testicularia cyperi</name>
    <dbReference type="NCBI Taxonomy" id="1882483"/>
    <lineage>
        <taxon>Eukaryota</taxon>
        <taxon>Fungi</taxon>
        <taxon>Dikarya</taxon>
        <taxon>Basidiomycota</taxon>
        <taxon>Ustilaginomycotina</taxon>
        <taxon>Ustilaginomycetes</taxon>
        <taxon>Ustilaginales</taxon>
        <taxon>Anthracoideaceae</taxon>
        <taxon>Testicularia</taxon>
    </lineage>
</organism>
<name>A0A317XGA9_9BASI</name>
<accession>A0A317XGA9</accession>
<evidence type="ECO:0000313" key="2">
    <source>
        <dbReference type="EMBL" id="PWY97329.1"/>
    </source>
</evidence>
<dbReference type="AlphaFoldDB" id="A0A317XGA9"/>
<dbReference type="InParanoid" id="A0A317XGA9"/>
<keyword evidence="1" id="KW-0732">Signal</keyword>
<evidence type="ECO:0000256" key="1">
    <source>
        <dbReference type="SAM" id="SignalP"/>
    </source>
</evidence>
<feature type="chain" id="PRO_5016426022" description="Hydrophobin" evidence="1">
    <location>
        <begin position="19"/>
        <end position="148"/>
    </location>
</feature>
<evidence type="ECO:0000313" key="3">
    <source>
        <dbReference type="Proteomes" id="UP000246740"/>
    </source>
</evidence>
<protein>
    <recommendedName>
        <fullName evidence="4">Hydrophobin</fullName>
    </recommendedName>
</protein>
<sequence>AALILAIAAVVEVGVVAGGATDCVAARCCVAEGTRVGTRDIACVVGGVVGGVVARTDGWAVARIAAGIAVQSLAVVAQRAAVMVALVGRGHVDVLIARAGFLNVGVDAQYFSAPLCCSACGTDCANPQDPPLITRMNDAPAPAPPEAI</sequence>
<feature type="signal peptide" evidence="1">
    <location>
        <begin position="1"/>
        <end position="18"/>
    </location>
</feature>
<dbReference type="EMBL" id="KZ819211">
    <property type="protein sequence ID" value="PWY97329.1"/>
    <property type="molecule type" value="Genomic_DNA"/>
</dbReference>
<feature type="non-terminal residue" evidence="2">
    <location>
        <position position="1"/>
    </location>
</feature>